<evidence type="ECO:0000256" key="1">
    <source>
        <dbReference type="ARBA" id="ARBA00010641"/>
    </source>
</evidence>
<keyword evidence="5" id="KW-0804">Transcription</keyword>
<evidence type="ECO:0000313" key="10">
    <source>
        <dbReference type="Proteomes" id="UP001183648"/>
    </source>
</evidence>
<dbReference type="SUPFAM" id="SSF88659">
    <property type="entry name" value="Sigma3 and sigma4 domains of RNA polymerase sigma factors"/>
    <property type="match status" value="1"/>
</dbReference>
<evidence type="ECO:0000256" key="3">
    <source>
        <dbReference type="ARBA" id="ARBA00023082"/>
    </source>
</evidence>
<dbReference type="EMBL" id="JAVDYG010000001">
    <property type="protein sequence ID" value="MDR7364557.1"/>
    <property type="molecule type" value="Genomic_DNA"/>
</dbReference>
<evidence type="ECO:0000256" key="6">
    <source>
        <dbReference type="SAM" id="MobiDB-lite"/>
    </source>
</evidence>
<dbReference type="InterPro" id="IPR013325">
    <property type="entry name" value="RNA_pol_sigma_r2"/>
</dbReference>
<evidence type="ECO:0000259" key="8">
    <source>
        <dbReference type="Pfam" id="PF08281"/>
    </source>
</evidence>
<gene>
    <name evidence="9" type="ORF">J2S63_004110</name>
</gene>
<evidence type="ECO:0000256" key="2">
    <source>
        <dbReference type="ARBA" id="ARBA00023015"/>
    </source>
</evidence>
<keyword evidence="2" id="KW-0805">Transcription regulation</keyword>
<dbReference type="InterPro" id="IPR013249">
    <property type="entry name" value="RNA_pol_sigma70_r4_t2"/>
</dbReference>
<dbReference type="NCBIfam" id="TIGR02937">
    <property type="entry name" value="sigma70-ECF"/>
    <property type="match status" value="1"/>
</dbReference>
<dbReference type="InterPro" id="IPR014284">
    <property type="entry name" value="RNA_pol_sigma-70_dom"/>
</dbReference>
<evidence type="ECO:0000256" key="4">
    <source>
        <dbReference type="ARBA" id="ARBA00023125"/>
    </source>
</evidence>
<evidence type="ECO:0000313" key="9">
    <source>
        <dbReference type="EMBL" id="MDR7364557.1"/>
    </source>
</evidence>
<dbReference type="InterPro" id="IPR039425">
    <property type="entry name" value="RNA_pol_sigma-70-like"/>
</dbReference>
<keyword evidence="10" id="KW-1185">Reference proteome</keyword>
<dbReference type="Gene3D" id="1.10.10.10">
    <property type="entry name" value="Winged helix-like DNA-binding domain superfamily/Winged helix DNA-binding domain"/>
    <property type="match status" value="1"/>
</dbReference>
<reference evidence="9 10" key="1">
    <citation type="submission" date="2023-07" db="EMBL/GenBank/DDBJ databases">
        <title>Sequencing the genomes of 1000 actinobacteria strains.</title>
        <authorList>
            <person name="Klenk H.-P."/>
        </authorList>
    </citation>
    <scope>NUCLEOTIDE SEQUENCE [LARGE SCALE GENOMIC DNA]</scope>
    <source>
        <strain evidence="9 10">DSM 19426</strain>
    </source>
</reference>
<feature type="domain" description="RNA polymerase sigma factor 70 region 4 type 2" evidence="8">
    <location>
        <begin position="99"/>
        <end position="150"/>
    </location>
</feature>
<dbReference type="InterPro" id="IPR036388">
    <property type="entry name" value="WH-like_DNA-bd_sf"/>
</dbReference>
<evidence type="ECO:0000259" key="7">
    <source>
        <dbReference type="Pfam" id="PF04542"/>
    </source>
</evidence>
<dbReference type="Pfam" id="PF08281">
    <property type="entry name" value="Sigma70_r4_2"/>
    <property type="match status" value="1"/>
</dbReference>
<organism evidence="9 10">
    <name type="scientific">Nocardioides marmoribigeumensis</name>
    <dbReference type="NCBI Taxonomy" id="433649"/>
    <lineage>
        <taxon>Bacteria</taxon>
        <taxon>Bacillati</taxon>
        <taxon>Actinomycetota</taxon>
        <taxon>Actinomycetes</taxon>
        <taxon>Propionibacteriales</taxon>
        <taxon>Nocardioidaceae</taxon>
        <taxon>Nocardioides</taxon>
    </lineage>
</organism>
<dbReference type="CDD" id="cd06171">
    <property type="entry name" value="Sigma70_r4"/>
    <property type="match status" value="1"/>
</dbReference>
<dbReference type="Gene3D" id="1.10.1740.10">
    <property type="match status" value="1"/>
</dbReference>
<protein>
    <submittedName>
        <fullName evidence="9">RNA polymerase sigma-70 factor (ECF subfamily)</fullName>
    </submittedName>
</protein>
<evidence type="ECO:0000256" key="5">
    <source>
        <dbReference type="ARBA" id="ARBA00023163"/>
    </source>
</evidence>
<feature type="domain" description="RNA polymerase sigma-70 region 2" evidence="7">
    <location>
        <begin position="13"/>
        <end position="78"/>
    </location>
</feature>
<dbReference type="PANTHER" id="PTHR43133:SF8">
    <property type="entry name" value="RNA POLYMERASE SIGMA FACTOR HI_1459-RELATED"/>
    <property type="match status" value="1"/>
</dbReference>
<name>A0ABU2C1N0_9ACTN</name>
<keyword evidence="3" id="KW-0731">Sigma factor</keyword>
<dbReference type="SUPFAM" id="SSF88946">
    <property type="entry name" value="Sigma2 domain of RNA polymerase sigma factors"/>
    <property type="match status" value="1"/>
</dbReference>
<accession>A0ABU2C1N0</accession>
<comment type="similarity">
    <text evidence="1">Belongs to the sigma-70 factor family. ECF subfamily.</text>
</comment>
<comment type="caution">
    <text evidence="9">The sequence shown here is derived from an EMBL/GenBank/DDBJ whole genome shotgun (WGS) entry which is preliminary data.</text>
</comment>
<dbReference type="RefSeq" id="WP_310306318.1">
    <property type="nucleotide sequence ID" value="NZ_BAAAPS010000006.1"/>
</dbReference>
<dbReference type="InterPro" id="IPR007627">
    <property type="entry name" value="RNA_pol_sigma70_r2"/>
</dbReference>
<dbReference type="Proteomes" id="UP001183648">
    <property type="component" value="Unassembled WGS sequence"/>
</dbReference>
<proteinExistence type="inferred from homology"/>
<dbReference type="InterPro" id="IPR013324">
    <property type="entry name" value="RNA_pol_sigma_r3/r4-like"/>
</dbReference>
<feature type="region of interest" description="Disordered" evidence="6">
    <location>
        <begin position="72"/>
        <end position="94"/>
    </location>
</feature>
<sequence>MSRAGEGDFSSWVQPHVPAMQRFAARLVDRSEADDVVQEALVRAWRRWSTYDGRRGEPTGWLLAIVADRARRHRTRSRAPEPGLPDTDVPAEDTRPDLDLERAILRLTGRQRTAVELYYFVGADVATCAQAMGCAEGTVRATLHQARGRLRELMGDQS</sequence>
<dbReference type="PANTHER" id="PTHR43133">
    <property type="entry name" value="RNA POLYMERASE ECF-TYPE SIGMA FACTO"/>
    <property type="match status" value="1"/>
</dbReference>
<keyword evidence="4" id="KW-0238">DNA-binding</keyword>
<dbReference type="Pfam" id="PF04542">
    <property type="entry name" value="Sigma70_r2"/>
    <property type="match status" value="1"/>
</dbReference>